<feature type="compositionally biased region" description="Acidic residues" evidence="2">
    <location>
        <begin position="1128"/>
        <end position="1151"/>
    </location>
</feature>
<name>A0ABP0JQ75_9DINO</name>
<comment type="caution">
    <text evidence="3">The sequence shown here is derived from an EMBL/GenBank/DDBJ whole genome shotgun (WGS) entry which is preliminary data.</text>
</comment>
<evidence type="ECO:0000313" key="4">
    <source>
        <dbReference type="Proteomes" id="UP001642484"/>
    </source>
</evidence>
<evidence type="ECO:0000256" key="2">
    <source>
        <dbReference type="SAM" id="MobiDB-lite"/>
    </source>
</evidence>
<keyword evidence="4" id="KW-1185">Reference proteome</keyword>
<feature type="coiled-coil region" evidence="1">
    <location>
        <begin position="1250"/>
        <end position="1284"/>
    </location>
</feature>
<feature type="region of interest" description="Disordered" evidence="2">
    <location>
        <begin position="864"/>
        <end position="884"/>
    </location>
</feature>
<evidence type="ECO:0000313" key="3">
    <source>
        <dbReference type="EMBL" id="CAK9016619.1"/>
    </source>
</evidence>
<organism evidence="3 4">
    <name type="scientific">Durusdinium trenchii</name>
    <dbReference type="NCBI Taxonomy" id="1381693"/>
    <lineage>
        <taxon>Eukaryota</taxon>
        <taxon>Sar</taxon>
        <taxon>Alveolata</taxon>
        <taxon>Dinophyceae</taxon>
        <taxon>Suessiales</taxon>
        <taxon>Symbiodiniaceae</taxon>
        <taxon>Durusdinium</taxon>
    </lineage>
</organism>
<evidence type="ECO:0000256" key="1">
    <source>
        <dbReference type="SAM" id="Coils"/>
    </source>
</evidence>
<feature type="region of interest" description="Disordered" evidence="2">
    <location>
        <begin position="1156"/>
        <end position="1175"/>
    </location>
</feature>
<feature type="coiled-coil region" evidence="1">
    <location>
        <begin position="29"/>
        <end position="56"/>
    </location>
</feature>
<keyword evidence="1" id="KW-0175">Coiled coil</keyword>
<proteinExistence type="predicted"/>
<reference evidence="3 4" key="1">
    <citation type="submission" date="2024-02" db="EMBL/GenBank/DDBJ databases">
        <authorList>
            <person name="Chen Y."/>
            <person name="Shah S."/>
            <person name="Dougan E. K."/>
            <person name="Thang M."/>
            <person name="Chan C."/>
        </authorList>
    </citation>
    <scope>NUCLEOTIDE SEQUENCE [LARGE SCALE GENOMIC DNA]</scope>
</reference>
<feature type="region of interest" description="Disordered" evidence="2">
    <location>
        <begin position="936"/>
        <end position="957"/>
    </location>
</feature>
<feature type="region of interest" description="Disordered" evidence="2">
    <location>
        <begin position="1101"/>
        <end position="1151"/>
    </location>
</feature>
<dbReference type="EMBL" id="CAXAMN010006125">
    <property type="protein sequence ID" value="CAK9016619.1"/>
    <property type="molecule type" value="Genomic_DNA"/>
</dbReference>
<feature type="compositionally biased region" description="Basic and acidic residues" evidence="2">
    <location>
        <begin position="1115"/>
        <end position="1127"/>
    </location>
</feature>
<gene>
    <name evidence="3" type="ORF">CCMP2556_LOCUS12574</name>
</gene>
<protein>
    <submittedName>
        <fullName evidence="3">Uncharacterized protein</fullName>
    </submittedName>
</protein>
<accession>A0ABP0JQ75</accession>
<dbReference type="Proteomes" id="UP001642484">
    <property type="component" value="Unassembled WGS sequence"/>
</dbReference>
<sequence>MQKRHRSLFTCLVHTRRSEKKTLEEQSQGRKLDVEIERLEKELKQKEETRDMEQGKIAKMDFLEHVIQDSQDQEFGDDIEEKLPLFAALGRLNKKGPFHLVEMKALELKPLSSLLPPEWNPLAKKPLRDWLLPSPEHEDEWEERVHACSCRYRRIKEAIDRGEASAPLDMRYIKKTLDKSPEATAECISFLESIYQSVAETLPDTRSEDDIVAAVKLQEKGGSDLLVDVDNQFWARAPEDPKDIILLMLGLKFFNPEPQAAWQANGQHITQYFNQAKQTLVYDIAAQSDESILMNPRKTYCTASCLDTAGPCLARPWQLSWRPDFGLAGCSEPDQLLLLSELILSESYFGSTISHRLCEGLAEMFGTVGDLSSNPGDSFATIYCTVVKFDSMRGITLQATQVRRAPHCFNLLRQLRVLQKSNDWESETSICKAFAIGKTESKAVVQLCTGMNTTIREKLEEAVRVINDFKRSPPDIRKPLNYKDALGKHQVCGAYIHFKAMMQSTCPEGEWADLSKELDTAFYDQFLDADLLSALQSSVPPGDVGAIGAMRAHLAKFNKMHSAEMDKKEEEAAREVIAATFKQLSAQLDHDMSILEQKVLKSKAQEAAAAVQDAKFLRDRQQYTVVGLDTTLWPSNAAYLGAAVNATCSIVNMSQDNICHCQLPQLQSSTNAATVLKHKRTLEDNLIGQKLDVGNMVVLRFTKPESQRNDSRKPSQACIAAHSANFKVSSFCESDPIRSSTIGPAPLIKTSQMLGYDMEDGSMSAGLRTEQSLARPKSRFWVPRKGLPIHVEILKSYANGLGLRDADHYLWVDIIPNRHCEFARAAAECILDKTLPQLRYIGFVKKEFLAKVQEAISATVYQHWDDSTESGPKTRPQEAESSEPLGFKVLSMSANGDITWPDSVTTRFPPDTSEFKALDARRQKFLELCPAHGTPARVGEASVSRSSARPDYSIDNGAEPLDTTRLLDLPGVPTAEFTAQRQLMERTMPAPFRYNVQPVNMGTGVPPKVMPVKPKLWLLCNLEMAGKTWYQLTSCGSKIGNPYCYTNGTWAFKVDGSEAVRVGGSKYDKDAVKEIIASYSVMMLEKLDGGNKPCAKVLPRKKTLDLMIPPPPTPEDEKGGDQTKEGADEADEPDQGENAEEEEVEDDPEEICADESSCYLGSRQPGHTRRTGRLRFATPVERRLRGAARGTFREELNQANEELVLRLDRLREEFTRIHTKLPGEHSGSAGWVRRTGEIRQNEHLAISSQLHKCQVELEQHLAESQELEQRLNRALEEKELKESQVGVITMAIEQLFSRTVNSCRLPQRKKVVSFMRSGRLEDQTPKRWLEDFCSCRKNPDATDIKFAPVRGDKGESRLEEMFKQIIERVEDLQAELAKFFGGGVGRWRLW</sequence>